<dbReference type="Proteomes" id="UP001630127">
    <property type="component" value="Unassembled WGS sequence"/>
</dbReference>
<proteinExistence type="predicted"/>
<name>A0ABD2YRQ0_9GENT</name>
<keyword evidence="2" id="KW-1185">Reference proteome</keyword>
<dbReference type="AlphaFoldDB" id="A0ABD2YRQ0"/>
<sequence>MVQNRILCEVAHESKCECPFEVSHALFDREQAGQLRMHFVYASALLFSGYWSLSKGSGIRPKSCYFSCCRHIPTISPAQLVDTIVRGQVLVLLFGLPRKAEFLGSLPLCGWLSYQSASFLLMEYITELQLCLPYSPALSGCIPHLAPKEDAIGLDRGRDVSKQGEKGEGIRVCGWPFGY</sequence>
<gene>
    <name evidence="1" type="ORF">ACH5RR_028835</name>
</gene>
<accession>A0ABD2YRQ0</accession>
<comment type="caution">
    <text evidence="1">The sequence shown here is derived from an EMBL/GenBank/DDBJ whole genome shotgun (WGS) entry which is preliminary data.</text>
</comment>
<protein>
    <submittedName>
        <fullName evidence="1">Uncharacterized protein</fullName>
    </submittedName>
</protein>
<reference evidence="1 2" key="1">
    <citation type="submission" date="2024-11" db="EMBL/GenBank/DDBJ databases">
        <title>A near-complete genome assembly of Cinchona calisaya.</title>
        <authorList>
            <person name="Lian D.C."/>
            <person name="Zhao X.W."/>
            <person name="Wei L."/>
        </authorList>
    </citation>
    <scope>NUCLEOTIDE SEQUENCE [LARGE SCALE GENOMIC DNA]</scope>
    <source>
        <tissue evidence="1">Nenye</tissue>
    </source>
</reference>
<organism evidence="1 2">
    <name type="scientific">Cinchona calisaya</name>
    <dbReference type="NCBI Taxonomy" id="153742"/>
    <lineage>
        <taxon>Eukaryota</taxon>
        <taxon>Viridiplantae</taxon>
        <taxon>Streptophyta</taxon>
        <taxon>Embryophyta</taxon>
        <taxon>Tracheophyta</taxon>
        <taxon>Spermatophyta</taxon>
        <taxon>Magnoliopsida</taxon>
        <taxon>eudicotyledons</taxon>
        <taxon>Gunneridae</taxon>
        <taxon>Pentapetalae</taxon>
        <taxon>asterids</taxon>
        <taxon>lamiids</taxon>
        <taxon>Gentianales</taxon>
        <taxon>Rubiaceae</taxon>
        <taxon>Cinchonoideae</taxon>
        <taxon>Cinchoneae</taxon>
        <taxon>Cinchona</taxon>
    </lineage>
</organism>
<evidence type="ECO:0000313" key="1">
    <source>
        <dbReference type="EMBL" id="KAL3509434.1"/>
    </source>
</evidence>
<evidence type="ECO:0000313" key="2">
    <source>
        <dbReference type="Proteomes" id="UP001630127"/>
    </source>
</evidence>
<dbReference type="EMBL" id="JBJUIK010000012">
    <property type="protein sequence ID" value="KAL3509434.1"/>
    <property type="molecule type" value="Genomic_DNA"/>
</dbReference>